<feature type="non-terminal residue" evidence="1">
    <location>
        <position position="1"/>
    </location>
</feature>
<sequence>RRQRQEPRGLDLSWGDWNASLNKVERKDVWRDLMLMRNNYILEHFVPILHHLVDQPNFSYLTYEPPNIPPYPYPYMPYLHPYTYYPGTGSPYFRGDHYGVHVDGYHAGSIVVSLGYEIRGSSAGFHGEDFDLILHLEDYVESDDDEIRD</sequence>
<dbReference type="EMBL" id="BKCJ011029352">
    <property type="protein sequence ID" value="GFC70541.1"/>
    <property type="molecule type" value="Genomic_DNA"/>
</dbReference>
<dbReference type="AlphaFoldDB" id="A0A699QPH7"/>
<name>A0A699QPH7_TANCI</name>
<proteinExistence type="predicted"/>
<evidence type="ECO:0000313" key="1">
    <source>
        <dbReference type="EMBL" id="GFC70541.1"/>
    </source>
</evidence>
<reference evidence="1" key="1">
    <citation type="journal article" date="2019" name="Sci. Rep.">
        <title>Draft genome of Tanacetum cinerariifolium, the natural source of mosquito coil.</title>
        <authorList>
            <person name="Yamashiro T."/>
            <person name="Shiraishi A."/>
            <person name="Satake H."/>
            <person name="Nakayama K."/>
        </authorList>
    </citation>
    <scope>NUCLEOTIDE SEQUENCE</scope>
</reference>
<organism evidence="1">
    <name type="scientific">Tanacetum cinerariifolium</name>
    <name type="common">Dalmatian daisy</name>
    <name type="synonym">Chrysanthemum cinerariifolium</name>
    <dbReference type="NCBI Taxonomy" id="118510"/>
    <lineage>
        <taxon>Eukaryota</taxon>
        <taxon>Viridiplantae</taxon>
        <taxon>Streptophyta</taxon>
        <taxon>Embryophyta</taxon>
        <taxon>Tracheophyta</taxon>
        <taxon>Spermatophyta</taxon>
        <taxon>Magnoliopsida</taxon>
        <taxon>eudicotyledons</taxon>
        <taxon>Gunneridae</taxon>
        <taxon>Pentapetalae</taxon>
        <taxon>asterids</taxon>
        <taxon>campanulids</taxon>
        <taxon>Asterales</taxon>
        <taxon>Asteraceae</taxon>
        <taxon>Asteroideae</taxon>
        <taxon>Anthemideae</taxon>
        <taxon>Anthemidinae</taxon>
        <taxon>Tanacetum</taxon>
    </lineage>
</organism>
<accession>A0A699QPH7</accession>
<gene>
    <name evidence="1" type="ORF">Tci_842511</name>
</gene>
<protein>
    <submittedName>
        <fullName evidence="1">Uncharacterized protein</fullName>
    </submittedName>
</protein>
<comment type="caution">
    <text evidence="1">The sequence shown here is derived from an EMBL/GenBank/DDBJ whole genome shotgun (WGS) entry which is preliminary data.</text>
</comment>